<comment type="caution">
    <text evidence="1">The sequence shown here is derived from an EMBL/GenBank/DDBJ whole genome shotgun (WGS) entry which is preliminary data.</text>
</comment>
<sequence length="212" mass="23636">MPFDVCRSRSFSIATACPFFAFEGTTKQNSTKASYSIFATSPNDFAKCAKLSHAGYDVYSNPAFTLTNRGLYFRRLELQVDLRNHISSMRLNCQTSSTDSHHSRVSRVEMRKVGPGIYVRSAKDPSEEPSSLKRTITDEEAYIITQVTPSVQKQLSSYTENAIRVCCETHDLFQAIQVCNSRGGLAAILDRHLLITLYRSAKEACGLCAILV</sequence>
<gene>
    <name evidence="1" type="ORF">BP6252_13237</name>
</gene>
<dbReference type="EMBL" id="PDLM01000017">
    <property type="protein sequence ID" value="RDW58761.1"/>
    <property type="molecule type" value="Genomic_DNA"/>
</dbReference>
<organism evidence="1 2">
    <name type="scientific">Coleophoma cylindrospora</name>
    <dbReference type="NCBI Taxonomy" id="1849047"/>
    <lineage>
        <taxon>Eukaryota</taxon>
        <taxon>Fungi</taxon>
        <taxon>Dikarya</taxon>
        <taxon>Ascomycota</taxon>
        <taxon>Pezizomycotina</taxon>
        <taxon>Leotiomycetes</taxon>
        <taxon>Helotiales</taxon>
        <taxon>Dermateaceae</taxon>
        <taxon>Coleophoma</taxon>
    </lineage>
</organism>
<dbReference type="AlphaFoldDB" id="A0A3D8QAG5"/>
<name>A0A3D8QAG5_9HELO</name>
<keyword evidence="2" id="KW-1185">Reference proteome</keyword>
<reference evidence="1 2" key="1">
    <citation type="journal article" date="2018" name="IMA Fungus">
        <title>IMA Genome-F 9: Draft genome sequence of Annulohypoxylon stygium, Aspergillus mulundensis, Berkeleyomyces basicola (syn. Thielaviopsis basicola), Ceratocystis smalleyi, two Cercospora beticola strains, Coleophoma cylindrospora, Fusarium fracticaudum, Phialophora cf. hyalina, and Morchella septimelata.</title>
        <authorList>
            <person name="Wingfield B.D."/>
            <person name="Bills G.F."/>
            <person name="Dong Y."/>
            <person name="Huang W."/>
            <person name="Nel W.J."/>
            <person name="Swalarsk-Parry B.S."/>
            <person name="Vaghefi N."/>
            <person name="Wilken P.M."/>
            <person name="An Z."/>
            <person name="de Beer Z.W."/>
            <person name="De Vos L."/>
            <person name="Chen L."/>
            <person name="Duong T.A."/>
            <person name="Gao Y."/>
            <person name="Hammerbacher A."/>
            <person name="Kikkert J.R."/>
            <person name="Li Y."/>
            <person name="Li H."/>
            <person name="Li K."/>
            <person name="Li Q."/>
            <person name="Liu X."/>
            <person name="Ma X."/>
            <person name="Naidoo K."/>
            <person name="Pethybridge S.J."/>
            <person name="Sun J."/>
            <person name="Steenkamp E.T."/>
            <person name="van der Nest M.A."/>
            <person name="van Wyk S."/>
            <person name="Wingfield M.J."/>
            <person name="Xiong C."/>
            <person name="Yue Q."/>
            <person name="Zhang X."/>
        </authorList>
    </citation>
    <scope>NUCLEOTIDE SEQUENCE [LARGE SCALE GENOMIC DNA]</scope>
    <source>
        <strain evidence="1 2">BP6252</strain>
    </source>
</reference>
<protein>
    <submittedName>
        <fullName evidence="1">Uncharacterized protein</fullName>
    </submittedName>
</protein>
<evidence type="ECO:0000313" key="2">
    <source>
        <dbReference type="Proteomes" id="UP000256645"/>
    </source>
</evidence>
<proteinExistence type="predicted"/>
<dbReference type="Proteomes" id="UP000256645">
    <property type="component" value="Unassembled WGS sequence"/>
</dbReference>
<dbReference type="STRING" id="1849047.A0A3D8QAG5"/>
<evidence type="ECO:0000313" key="1">
    <source>
        <dbReference type="EMBL" id="RDW58761.1"/>
    </source>
</evidence>
<accession>A0A3D8QAG5</accession>